<dbReference type="STRING" id="1123272.SAMN02745824_3459"/>
<dbReference type="OrthoDB" id="54411at2"/>
<dbReference type="GO" id="GO:0003677">
    <property type="term" value="F:DNA binding"/>
    <property type="evidence" value="ECO:0007669"/>
    <property type="project" value="UniProtKB-UniRule"/>
</dbReference>
<dbReference type="InterPro" id="IPR001867">
    <property type="entry name" value="OmpR/PhoB-type_DNA-bd"/>
</dbReference>
<evidence type="ECO:0000256" key="2">
    <source>
        <dbReference type="PROSITE-ProRule" id="PRU01091"/>
    </source>
</evidence>
<reference evidence="5" key="1">
    <citation type="submission" date="2016-11" db="EMBL/GenBank/DDBJ databases">
        <authorList>
            <person name="Varghese N."/>
            <person name="Submissions S."/>
        </authorList>
    </citation>
    <scope>NUCLEOTIDE SEQUENCE [LARGE SCALE GENOMIC DNA]</scope>
    <source>
        <strain evidence="5">DSM 22363</strain>
    </source>
</reference>
<dbReference type="EMBL" id="FSQW01000002">
    <property type="protein sequence ID" value="SIO23265.1"/>
    <property type="molecule type" value="Genomic_DNA"/>
</dbReference>
<gene>
    <name evidence="4" type="ORF">SAMN02745824_3459</name>
</gene>
<dbReference type="PANTHER" id="PTHR12558">
    <property type="entry name" value="CELL DIVISION CYCLE 16,23,27"/>
    <property type="match status" value="1"/>
</dbReference>
<keyword evidence="1 2" id="KW-0238">DNA-binding</keyword>
<dbReference type="SUPFAM" id="SSF46894">
    <property type="entry name" value="C-terminal effector domain of the bipartite response regulators"/>
    <property type="match status" value="1"/>
</dbReference>
<dbReference type="SUPFAM" id="SSF48452">
    <property type="entry name" value="TPR-like"/>
    <property type="match status" value="1"/>
</dbReference>
<keyword evidence="5" id="KW-1185">Reference proteome</keyword>
<organism evidence="4 5">
    <name type="scientific">Parasphingorhabdus marina DSM 22363</name>
    <dbReference type="NCBI Taxonomy" id="1123272"/>
    <lineage>
        <taxon>Bacteria</taxon>
        <taxon>Pseudomonadati</taxon>
        <taxon>Pseudomonadota</taxon>
        <taxon>Alphaproteobacteria</taxon>
        <taxon>Sphingomonadales</taxon>
        <taxon>Sphingomonadaceae</taxon>
        <taxon>Parasphingorhabdus</taxon>
    </lineage>
</organism>
<dbReference type="InterPro" id="IPR036388">
    <property type="entry name" value="WH-like_DNA-bd_sf"/>
</dbReference>
<accession>A0A1N6HUC9</accession>
<evidence type="ECO:0000259" key="3">
    <source>
        <dbReference type="PROSITE" id="PS51755"/>
    </source>
</evidence>
<dbReference type="SMART" id="SM00028">
    <property type="entry name" value="TPR"/>
    <property type="match status" value="4"/>
</dbReference>
<feature type="domain" description="OmpR/PhoB-type" evidence="3">
    <location>
        <begin position="1"/>
        <end position="98"/>
    </location>
</feature>
<dbReference type="PANTHER" id="PTHR12558:SF33">
    <property type="entry name" value="BLL7664 PROTEIN"/>
    <property type="match status" value="1"/>
</dbReference>
<dbReference type="GO" id="GO:0006355">
    <property type="term" value="P:regulation of DNA-templated transcription"/>
    <property type="evidence" value="ECO:0007669"/>
    <property type="project" value="InterPro"/>
</dbReference>
<dbReference type="PROSITE" id="PS51755">
    <property type="entry name" value="OMPR_PHOB"/>
    <property type="match status" value="1"/>
</dbReference>
<dbReference type="AlphaFoldDB" id="A0A1N6HUC9"/>
<protein>
    <submittedName>
        <fullName evidence="4">TolB amino-terminal domain-containing protein</fullName>
    </submittedName>
</protein>
<sequence>MIYRFEDFELNTKLQELFRNGVPVQMQPQVYALLELLLSHHDRVVSKDEINAGVWNGRIVSEAVVNSRIRSVRLAVSDNGKEQRLIKTMHNRGFRFVGNPVVINPDSADARDGLQTIGKTGPSASLAVSAPDHRLDAEPLKTGGGGHAAIAILPFKNMSDDPEHSFFADGICEDIITALTKVPRLFVIGRLARADDPEGQAATDSNGPDLSDIQALGRELDVQHVLDGSVRRFNDRFRISVQLIDAITGDHVWAEKYDREMRDIFELQDEMTREIITALQVQLTDGDDARLWSEGTNSYEAWEAVLKARELCLTHRQANVLEGRQHAQRAVELDSRYAGAWSWIGYSWWSEALGGWSGNQTFALNAAREAAQQGLEIDPENAGIVGLLSLILVSLRQFEEADRMANQAIEKGPNNNYALGCAGAVKMYRNDLDTAEILLRKAMRMAPLYKAGNPEVLGAILLFQRRYEEAIAAAHECLGLDPEYFFAHCTLAVIHAELGQPDKSREAGRNILRINPDFAVQTFAMRQPFEHPEMLNRCLSGLRVAGIPENAPISG</sequence>
<dbReference type="Proteomes" id="UP000185192">
    <property type="component" value="Unassembled WGS sequence"/>
</dbReference>
<evidence type="ECO:0000256" key="1">
    <source>
        <dbReference type="ARBA" id="ARBA00023125"/>
    </source>
</evidence>
<dbReference type="GO" id="GO:0000160">
    <property type="term" value="P:phosphorelay signal transduction system"/>
    <property type="evidence" value="ECO:0007669"/>
    <property type="project" value="InterPro"/>
</dbReference>
<dbReference type="InterPro" id="IPR019734">
    <property type="entry name" value="TPR_rpt"/>
</dbReference>
<evidence type="ECO:0000313" key="5">
    <source>
        <dbReference type="Proteomes" id="UP000185192"/>
    </source>
</evidence>
<dbReference type="SMART" id="SM00862">
    <property type="entry name" value="Trans_reg_C"/>
    <property type="match status" value="1"/>
</dbReference>
<dbReference type="Gene3D" id="1.25.40.10">
    <property type="entry name" value="Tetratricopeptide repeat domain"/>
    <property type="match status" value="1"/>
</dbReference>
<feature type="DNA-binding region" description="OmpR/PhoB-type" evidence="2">
    <location>
        <begin position="1"/>
        <end position="98"/>
    </location>
</feature>
<dbReference type="InterPro" id="IPR016032">
    <property type="entry name" value="Sig_transdc_resp-reg_C-effctor"/>
</dbReference>
<dbReference type="Gene3D" id="3.40.50.10610">
    <property type="entry name" value="ABC-type transport auxiliary lipoprotein component"/>
    <property type="match status" value="1"/>
</dbReference>
<dbReference type="Gene3D" id="1.10.10.10">
    <property type="entry name" value="Winged helix-like DNA-binding domain superfamily/Winged helix DNA-binding domain"/>
    <property type="match status" value="1"/>
</dbReference>
<dbReference type="Pfam" id="PF00486">
    <property type="entry name" value="Trans_reg_C"/>
    <property type="match status" value="1"/>
</dbReference>
<dbReference type="Pfam" id="PF13181">
    <property type="entry name" value="TPR_8"/>
    <property type="match status" value="1"/>
</dbReference>
<name>A0A1N6HUC9_9SPHN</name>
<evidence type="ECO:0000313" key="4">
    <source>
        <dbReference type="EMBL" id="SIO23265.1"/>
    </source>
</evidence>
<dbReference type="RefSeq" id="WP_074206315.1">
    <property type="nucleotide sequence ID" value="NZ_FSQW01000002.1"/>
</dbReference>
<dbReference type="CDD" id="cd00383">
    <property type="entry name" value="trans_reg_C"/>
    <property type="match status" value="1"/>
</dbReference>
<dbReference type="InterPro" id="IPR011990">
    <property type="entry name" value="TPR-like_helical_dom_sf"/>
</dbReference>
<proteinExistence type="predicted"/>